<reference evidence="3" key="1">
    <citation type="submission" date="2017-02" db="EMBL/GenBank/DDBJ databases">
        <title>Genome of Microbulbifer agarilyticus GP101.</title>
        <authorList>
            <person name="Jung J."/>
            <person name="Bae S.S."/>
            <person name="Baek K."/>
        </authorList>
    </citation>
    <scope>NUCLEOTIDE SEQUENCE [LARGE SCALE GENOMIC DNA]</scope>
    <source>
        <strain evidence="3">GP101</strain>
    </source>
</reference>
<evidence type="ECO:0000259" key="1">
    <source>
        <dbReference type="Pfam" id="PF00534"/>
    </source>
</evidence>
<feature type="domain" description="Glycosyl transferase family 1" evidence="1">
    <location>
        <begin position="207"/>
        <end position="319"/>
    </location>
</feature>
<keyword evidence="4" id="KW-1185">Reference proteome</keyword>
<proteinExistence type="predicted"/>
<dbReference type="PANTHER" id="PTHR12526">
    <property type="entry name" value="GLYCOSYLTRANSFERASE"/>
    <property type="match status" value="1"/>
</dbReference>
<dbReference type="SUPFAM" id="SSF53756">
    <property type="entry name" value="UDP-Glycosyltransferase/glycogen phosphorylase"/>
    <property type="match status" value="1"/>
</dbReference>
<dbReference type="KEGG" id="maga:Mag101_10260"/>
<dbReference type="Gene3D" id="3.40.50.2000">
    <property type="entry name" value="Glycogen Phosphorylase B"/>
    <property type="match status" value="2"/>
</dbReference>
<evidence type="ECO:0000313" key="3">
    <source>
        <dbReference type="EMBL" id="AQQ67979.1"/>
    </source>
</evidence>
<dbReference type="InterPro" id="IPR028098">
    <property type="entry name" value="Glyco_trans_4-like_N"/>
</dbReference>
<dbReference type="InterPro" id="IPR001296">
    <property type="entry name" value="Glyco_trans_1"/>
</dbReference>
<dbReference type="OrthoDB" id="8523124at2"/>
<accession>A0A1Q2M5Q8</accession>
<organism evidence="3 4">
    <name type="scientific">Microbulbifer agarilyticus</name>
    <dbReference type="NCBI Taxonomy" id="260552"/>
    <lineage>
        <taxon>Bacteria</taxon>
        <taxon>Pseudomonadati</taxon>
        <taxon>Pseudomonadota</taxon>
        <taxon>Gammaproteobacteria</taxon>
        <taxon>Cellvibrionales</taxon>
        <taxon>Microbulbiferaceae</taxon>
        <taxon>Microbulbifer</taxon>
    </lineage>
</organism>
<dbReference type="EMBL" id="CP019650">
    <property type="protein sequence ID" value="AQQ67979.1"/>
    <property type="molecule type" value="Genomic_DNA"/>
</dbReference>
<dbReference type="Proteomes" id="UP000188219">
    <property type="component" value="Chromosome"/>
</dbReference>
<dbReference type="RefSeq" id="WP_077404344.1">
    <property type="nucleotide sequence ID" value="NZ_CP019650.1"/>
</dbReference>
<sequence>MRIVQVVPSMEGGKLAQEALEFAQEMARQGHESSVISSGGALVSRLTLHNCQHFELPVHRKGLVDRRLHRKLRKQLEALQADVLFCRDSLCSWHGWKIWQSLPEAARPRLITFLHSWPQGGIFGKGWMKGAVARGELVFTASQDLARRLSRRFEIPLAAPEDLPKLFTVRHLHRGVNVRELDRRAPVSGHWQQRLLNNYPQLEGRSWLLLPGEIGPGRGQDKFLELLAELKQEREDLFGLVVGEVVPGQEKFARELERRAESMGLAEYVVFLGARRDMRELYASARITFELADPLYADGRVVSEALAMGCPAIALGGPGAEVLQQCFPQGLNERIAVGSENVIESVTESGDLNKYLVATCLTILREPEVIDFSGFSLEETGARAVDWFQQVNGAS</sequence>
<evidence type="ECO:0000259" key="2">
    <source>
        <dbReference type="Pfam" id="PF13439"/>
    </source>
</evidence>
<dbReference type="Pfam" id="PF00534">
    <property type="entry name" value="Glycos_transf_1"/>
    <property type="match status" value="1"/>
</dbReference>
<dbReference type="AlphaFoldDB" id="A0A1Q2M5Q8"/>
<feature type="domain" description="Glycosyltransferase subfamily 4-like N-terminal" evidence="2">
    <location>
        <begin position="19"/>
        <end position="156"/>
    </location>
</feature>
<name>A0A1Q2M5Q8_9GAMM</name>
<protein>
    <submittedName>
        <fullName evidence="3">Uncharacterized protein</fullName>
    </submittedName>
</protein>
<evidence type="ECO:0000313" key="4">
    <source>
        <dbReference type="Proteomes" id="UP000188219"/>
    </source>
</evidence>
<gene>
    <name evidence="3" type="ORF">Mag101_10260</name>
</gene>
<dbReference type="GO" id="GO:0016757">
    <property type="term" value="F:glycosyltransferase activity"/>
    <property type="evidence" value="ECO:0007669"/>
    <property type="project" value="UniProtKB-ARBA"/>
</dbReference>
<dbReference type="Pfam" id="PF13439">
    <property type="entry name" value="Glyco_transf_4"/>
    <property type="match status" value="1"/>
</dbReference>
<dbReference type="STRING" id="260552.Mag101_10260"/>